<feature type="binding site" evidence="5">
    <location>
        <position position="4"/>
    </location>
    <ligand>
        <name>Mg(2+)</name>
        <dbReference type="ChEBI" id="CHEBI:18420"/>
    </ligand>
</feature>
<keyword evidence="5" id="KW-0800">Toxin</keyword>
<sequence length="130" mass="14124">MFLDSSAIVEYFITGPEFDRIASAFSTANTRFCTSGMVMFETTTVLASRRQIEVSEAYVLLNDLLLELRAEIMPITDETASAAIDAFSRYGKGRHPAKLNFGDCFSYAGAKIAGVPLLYVGGDFALTDLG</sequence>
<name>A0A561R2F1_9HYPH</name>
<dbReference type="InterPro" id="IPR022907">
    <property type="entry name" value="VapC_family"/>
</dbReference>
<feature type="domain" description="PIN" evidence="6">
    <location>
        <begin position="1"/>
        <end position="125"/>
    </location>
</feature>
<dbReference type="Proteomes" id="UP000320653">
    <property type="component" value="Unassembled WGS sequence"/>
</dbReference>
<keyword evidence="3 5" id="KW-0479">Metal-binding</keyword>
<dbReference type="HAMAP" id="MF_00265">
    <property type="entry name" value="VapC_Nob1"/>
    <property type="match status" value="1"/>
</dbReference>
<evidence type="ECO:0000256" key="1">
    <source>
        <dbReference type="ARBA" id="ARBA00022649"/>
    </source>
</evidence>
<evidence type="ECO:0000313" key="7">
    <source>
        <dbReference type="EMBL" id="TWF56798.1"/>
    </source>
</evidence>
<comment type="function">
    <text evidence="5">Toxic component of a toxin-antitoxin (TA) system. An RNase.</text>
</comment>
<keyword evidence="5" id="KW-0460">Magnesium</keyword>
<evidence type="ECO:0000256" key="5">
    <source>
        <dbReference type="HAMAP-Rule" id="MF_00265"/>
    </source>
</evidence>
<keyword evidence="2 5" id="KW-0540">Nuclease</keyword>
<dbReference type="Gene3D" id="3.40.50.1010">
    <property type="entry name" value="5'-nuclease"/>
    <property type="match status" value="1"/>
</dbReference>
<feature type="binding site" evidence="5">
    <location>
        <position position="103"/>
    </location>
    <ligand>
        <name>Mg(2+)</name>
        <dbReference type="ChEBI" id="CHEBI:18420"/>
    </ligand>
</feature>
<gene>
    <name evidence="5" type="primary">vapC</name>
    <name evidence="7" type="ORF">FHW37_102437</name>
</gene>
<evidence type="ECO:0000259" key="6">
    <source>
        <dbReference type="Pfam" id="PF01850"/>
    </source>
</evidence>
<evidence type="ECO:0000256" key="3">
    <source>
        <dbReference type="ARBA" id="ARBA00022723"/>
    </source>
</evidence>
<comment type="caution">
    <text evidence="7">The sequence shown here is derived from an EMBL/GenBank/DDBJ whole genome shotgun (WGS) entry which is preliminary data.</text>
</comment>
<proteinExistence type="inferred from homology"/>
<dbReference type="GO" id="GO:0090729">
    <property type="term" value="F:toxin activity"/>
    <property type="evidence" value="ECO:0007669"/>
    <property type="project" value="UniProtKB-KW"/>
</dbReference>
<dbReference type="EMBL" id="VIWP01000002">
    <property type="protein sequence ID" value="TWF56798.1"/>
    <property type="molecule type" value="Genomic_DNA"/>
</dbReference>
<reference evidence="7 8" key="1">
    <citation type="submission" date="2019-06" db="EMBL/GenBank/DDBJ databases">
        <title>Sorghum-associated microbial communities from plants grown in Nebraska, USA.</title>
        <authorList>
            <person name="Schachtman D."/>
        </authorList>
    </citation>
    <scope>NUCLEOTIDE SEQUENCE [LARGE SCALE GENOMIC DNA]</scope>
    <source>
        <strain evidence="7 8">1225</strain>
    </source>
</reference>
<accession>A0A561R2F1</accession>
<evidence type="ECO:0000256" key="2">
    <source>
        <dbReference type="ARBA" id="ARBA00022722"/>
    </source>
</evidence>
<dbReference type="EC" id="3.1.-.-" evidence="5"/>
<dbReference type="GO" id="GO:0016787">
    <property type="term" value="F:hydrolase activity"/>
    <property type="evidence" value="ECO:0007669"/>
    <property type="project" value="UniProtKB-KW"/>
</dbReference>
<protein>
    <recommendedName>
        <fullName evidence="5">Ribonuclease VapC</fullName>
        <shortName evidence="5">RNase VapC</shortName>
        <ecNumber evidence="5">3.1.-.-</ecNumber>
    </recommendedName>
    <alternativeName>
        <fullName evidence="5">Toxin VapC</fullName>
    </alternativeName>
</protein>
<dbReference type="CDD" id="cd09871">
    <property type="entry name" value="PIN_MtVapC28-VapC30-like"/>
    <property type="match status" value="1"/>
</dbReference>
<keyword evidence="8" id="KW-1185">Reference proteome</keyword>
<dbReference type="RefSeq" id="WP_145634687.1">
    <property type="nucleotide sequence ID" value="NZ_VIWP01000002.1"/>
</dbReference>
<keyword evidence="4 5" id="KW-0378">Hydrolase</keyword>
<dbReference type="InterPro" id="IPR029060">
    <property type="entry name" value="PIN-like_dom_sf"/>
</dbReference>
<dbReference type="Pfam" id="PF01850">
    <property type="entry name" value="PIN"/>
    <property type="match status" value="1"/>
</dbReference>
<keyword evidence="1 5" id="KW-1277">Toxin-antitoxin system</keyword>
<dbReference type="GO" id="GO:0004540">
    <property type="term" value="F:RNA nuclease activity"/>
    <property type="evidence" value="ECO:0007669"/>
    <property type="project" value="InterPro"/>
</dbReference>
<dbReference type="GO" id="GO:0000287">
    <property type="term" value="F:magnesium ion binding"/>
    <property type="evidence" value="ECO:0007669"/>
    <property type="project" value="UniProtKB-UniRule"/>
</dbReference>
<comment type="cofactor">
    <cofactor evidence="5">
        <name>Mg(2+)</name>
        <dbReference type="ChEBI" id="CHEBI:18420"/>
    </cofactor>
</comment>
<dbReference type="InterPro" id="IPR002716">
    <property type="entry name" value="PIN_dom"/>
</dbReference>
<evidence type="ECO:0000313" key="8">
    <source>
        <dbReference type="Proteomes" id="UP000320653"/>
    </source>
</evidence>
<dbReference type="SUPFAM" id="SSF88723">
    <property type="entry name" value="PIN domain-like"/>
    <property type="match status" value="1"/>
</dbReference>
<organism evidence="7 8">
    <name type="scientific">Neorhizobium alkalisoli</name>
    <dbReference type="NCBI Taxonomy" id="528178"/>
    <lineage>
        <taxon>Bacteria</taxon>
        <taxon>Pseudomonadati</taxon>
        <taxon>Pseudomonadota</taxon>
        <taxon>Alphaproteobacteria</taxon>
        <taxon>Hyphomicrobiales</taxon>
        <taxon>Rhizobiaceae</taxon>
        <taxon>Rhizobium/Agrobacterium group</taxon>
        <taxon>Neorhizobium</taxon>
    </lineage>
</organism>
<evidence type="ECO:0000256" key="4">
    <source>
        <dbReference type="ARBA" id="ARBA00022801"/>
    </source>
</evidence>
<dbReference type="AlphaFoldDB" id="A0A561R2F1"/>
<dbReference type="OrthoDB" id="32625at2"/>
<comment type="similarity">
    <text evidence="5">Belongs to the PINc/VapC protein family.</text>
</comment>